<dbReference type="InterPro" id="IPR011009">
    <property type="entry name" value="Kinase-like_dom_sf"/>
</dbReference>
<dbReference type="OrthoDB" id="3243696at2759"/>
<proteinExistence type="predicted"/>
<dbReference type="Gene3D" id="1.10.510.10">
    <property type="entry name" value="Transferase(Phosphotransferase) domain 1"/>
    <property type="match status" value="1"/>
</dbReference>
<dbReference type="PANTHER" id="PTHR44329">
    <property type="entry name" value="SERINE/THREONINE-PROTEIN KINASE TNNI3K-RELATED"/>
    <property type="match status" value="1"/>
</dbReference>
<dbReference type="InterPro" id="IPR000719">
    <property type="entry name" value="Prot_kinase_dom"/>
</dbReference>
<organism evidence="2 3">
    <name type="scientific">Diversispora epigaea</name>
    <dbReference type="NCBI Taxonomy" id="1348612"/>
    <lineage>
        <taxon>Eukaryota</taxon>
        <taxon>Fungi</taxon>
        <taxon>Fungi incertae sedis</taxon>
        <taxon>Mucoromycota</taxon>
        <taxon>Glomeromycotina</taxon>
        <taxon>Glomeromycetes</taxon>
        <taxon>Diversisporales</taxon>
        <taxon>Diversisporaceae</taxon>
        <taxon>Diversispora</taxon>
    </lineage>
</organism>
<feature type="domain" description="Protein kinase" evidence="1">
    <location>
        <begin position="69"/>
        <end position="351"/>
    </location>
</feature>
<dbReference type="Proteomes" id="UP000266861">
    <property type="component" value="Unassembled WGS sequence"/>
</dbReference>
<reference evidence="2 3" key="1">
    <citation type="submission" date="2018-08" db="EMBL/GenBank/DDBJ databases">
        <title>Genome and evolution of the arbuscular mycorrhizal fungus Diversispora epigaea (formerly Glomus versiforme) and its bacterial endosymbionts.</title>
        <authorList>
            <person name="Sun X."/>
            <person name="Fei Z."/>
            <person name="Harrison M."/>
        </authorList>
    </citation>
    <scope>NUCLEOTIDE SEQUENCE [LARGE SCALE GENOMIC DNA]</scope>
    <source>
        <strain evidence="2 3">IT104</strain>
    </source>
</reference>
<dbReference type="InterPro" id="IPR051681">
    <property type="entry name" value="Ser/Thr_Kinases-Pseudokinases"/>
</dbReference>
<comment type="caution">
    <text evidence="2">The sequence shown here is derived from an EMBL/GenBank/DDBJ whole genome shotgun (WGS) entry which is preliminary data.</text>
</comment>
<dbReference type="Pfam" id="PF07714">
    <property type="entry name" value="PK_Tyr_Ser-Thr"/>
    <property type="match status" value="1"/>
</dbReference>
<accession>A0A397JGM5</accession>
<dbReference type="PROSITE" id="PS50011">
    <property type="entry name" value="PROTEIN_KINASE_DOM"/>
    <property type="match status" value="1"/>
</dbReference>
<dbReference type="EMBL" id="PQFF01000038">
    <property type="protein sequence ID" value="RHZ87181.1"/>
    <property type="molecule type" value="Genomic_DNA"/>
</dbReference>
<protein>
    <recommendedName>
        <fullName evidence="1">Protein kinase domain-containing protein</fullName>
    </recommendedName>
</protein>
<keyword evidence="3" id="KW-1185">Reference proteome</keyword>
<name>A0A397JGM5_9GLOM</name>
<dbReference type="STRING" id="1348612.A0A397JGM5"/>
<evidence type="ECO:0000313" key="3">
    <source>
        <dbReference type="Proteomes" id="UP000266861"/>
    </source>
</evidence>
<dbReference type="PRINTS" id="PR00109">
    <property type="entry name" value="TYRKINASE"/>
</dbReference>
<dbReference type="SUPFAM" id="SSF56112">
    <property type="entry name" value="Protein kinase-like (PK-like)"/>
    <property type="match status" value="1"/>
</dbReference>
<gene>
    <name evidence="2" type="ORF">Glove_40g84</name>
</gene>
<dbReference type="AlphaFoldDB" id="A0A397JGM5"/>
<evidence type="ECO:0000259" key="1">
    <source>
        <dbReference type="PROSITE" id="PS50011"/>
    </source>
</evidence>
<sequence>MSSRREICPECNQERNEYNWCRTCNSKHFQNDFNKWTSGNDKIDKFIRDAQLNANRSSDAIEWIPYDRFKDVKQIGKGGFGTIHYARWIDGRIEKWDIENQQWKRDRKYCEEVALKKFDNFVNFNDVLNEMAIHLNTNGNGSIRFYGITQDPETHSYMMVLEYASEGNLREYLKINFNNINWEQKLLNLYYLSLRLMRIHKLDIVHQDFHPGNILSSNFKNTMFISDFGLSKLIGANPNNPEKKNIFGVLPYIAPEVLSGEEYTKAADVYSYGIIAYEMVTEFPPYPDIPHDLDLAMKICNGLRPKIPFHTPKLITRMIMRCWDARVTHRPTFEELYDELWEYFDDYHKYLKYGENEDSEIVIQIKKAEEFSANQESTNTTTTTPLNYQTHPQAIYTSRLLNFSKLPKPKNEENFEKKLEELTESMSLLIQI</sequence>
<dbReference type="GO" id="GO:0004674">
    <property type="term" value="F:protein serine/threonine kinase activity"/>
    <property type="evidence" value="ECO:0007669"/>
    <property type="project" value="TreeGrafter"/>
</dbReference>
<dbReference type="InterPro" id="IPR001245">
    <property type="entry name" value="Ser-Thr/Tyr_kinase_cat_dom"/>
</dbReference>
<evidence type="ECO:0000313" key="2">
    <source>
        <dbReference type="EMBL" id="RHZ87181.1"/>
    </source>
</evidence>
<dbReference type="GO" id="GO:0005524">
    <property type="term" value="F:ATP binding"/>
    <property type="evidence" value="ECO:0007669"/>
    <property type="project" value="InterPro"/>
</dbReference>